<sequence>MCPPAASPLPDIDTSSTYEEFFGSLEKMNKGYPLPSNVINDVDPYSLMPSNLPDGLWFLVPYKDKTIAQNGHWKAKGEACEIFSNSVITGWRTTLEFYEGQNPHERKTDWVMQEFRITQKKCKSPVWLENVQDASSLCRVFLIDKLSPSHEKQQNMAAESAADISGGTHIHSTELSSEVFKNDRIQGSTSKPQVNNDDDETREVAAVERQANCLVENLSEINYLSEGDYLELCDLNYPVSPSSSSENSSCMTMSSDEYFDSLALLQELETKNSDDIVQENAGYKYSFSTSHKPNKVVMFPESLVSIERSKSTSGEIFKSDSSVPDSAMASKNLNQLAVKQVINAQKADYRNEGPSSNSQYPATSSDTNIAIPRKKRKPTGRIKQLKKKYFCFMPF</sequence>
<proteinExistence type="predicted"/>
<dbReference type="EMBL" id="CM047906">
    <property type="protein sequence ID" value="KAJ0085569.1"/>
    <property type="molecule type" value="Genomic_DNA"/>
</dbReference>
<reference evidence="2" key="1">
    <citation type="journal article" date="2023" name="G3 (Bethesda)">
        <title>Genome assembly and association tests identify interacting loci associated with vigor, precocity, and sex in interspecific pistachio rootstocks.</title>
        <authorList>
            <person name="Palmer W."/>
            <person name="Jacygrad E."/>
            <person name="Sagayaradj S."/>
            <person name="Cavanaugh K."/>
            <person name="Han R."/>
            <person name="Bertier L."/>
            <person name="Beede B."/>
            <person name="Kafkas S."/>
            <person name="Golino D."/>
            <person name="Preece J."/>
            <person name="Michelmore R."/>
        </authorList>
    </citation>
    <scope>NUCLEOTIDE SEQUENCE [LARGE SCALE GENOMIC DNA]</scope>
</reference>
<dbReference type="Proteomes" id="UP001164250">
    <property type="component" value="Chromosome 10"/>
</dbReference>
<organism evidence="1 2">
    <name type="scientific">Pistacia atlantica</name>
    <dbReference type="NCBI Taxonomy" id="434234"/>
    <lineage>
        <taxon>Eukaryota</taxon>
        <taxon>Viridiplantae</taxon>
        <taxon>Streptophyta</taxon>
        <taxon>Embryophyta</taxon>
        <taxon>Tracheophyta</taxon>
        <taxon>Spermatophyta</taxon>
        <taxon>Magnoliopsida</taxon>
        <taxon>eudicotyledons</taxon>
        <taxon>Gunneridae</taxon>
        <taxon>Pentapetalae</taxon>
        <taxon>rosids</taxon>
        <taxon>malvids</taxon>
        <taxon>Sapindales</taxon>
        <taxon>Anacardiaceae</taxon>
        <taxon>Pistacia</taxon>
    </lineage>
</organism>
<evidence type="ECO:0000313" key="1">
    <source>
        <dbReference type="EMBL" id="KAJ0085569.1"/>
    </source>
</evidence>
<name>A0ACC1AE05_9ROSI</name>
<comment type="caution">
    <text evidence="1">The sequence shown here is derived from an EMBL/GenBank/DDBJ whole genome shotgun (WGS) entry which is preliminary data.</text>
</comment>
<gene>
    <name evidence="1" type="ORF">Patl1_09095</name>
</gene>
<protein>
    <submittedName>
        <fullName evidence="1">Uncharacterized protein</fullName>
    </submittedName>
</protein>
<evidence type="ECO:0000313" key="2">
    <source>
        <dbReference type="Proteomes" id="UP001164250"/>
    </source>
</evidence>
<keyword evidence="2" id="KW-1185">Reference proteome</keyword>
<accession>A0ACC1AE05</accession>